<evidence type="ECO:0000256" key="2">
    <source>
        <dbReference type="SAM" id="Phobius"/>
    </source>
</evidence>
<comment type="caution">
    <text evidence="4">The sequence shown here is derived from an EMBL/GenBank/DDBJ whole genome shotgun (WGS) entry which is preliminary data.</text>
</comment>
<keyword evidence="2" id="KW-0812">Transmembrane</keyword>
<feature type="region of interest" description="Disordered" evidence="1">
    <location>
        <begin position="241"/>
        <end position="270"/>
    </location>
</feature>
<keyword evidence="2" id="KW-0472">Membrane</keyword>
<evidence type="ECO:0000313" key="4">
    <source>
        <dbReference type="EMBL" id="KAK6343734.1"/>
    </source>
</evidence>
<evidence type="ECO:0000256" key="1">
    <source>
        <dbReference type="SAM" id="MobiDB-lite"/>
    </source>
</evidence>
<protein>
    <recommendedName>
        <fullName evidence="6">Extracellular membrane protein CFEM domain-containing protein</fullName>
    </recommendedName>
</protein>
<feature type="compositionally biased region" description="Polar residues" evidence="1">
    <location>
        <begin position="115"/>
        <end position="128"/>
    </location>
</feature>
<sequence>MLSQGPILSILSFLAIFGTSIAQDGTVSVFSDPALGSIRPCAATCITRVPGYIECPVSPLLNRCFCRTDLTEIARSALYSCVSAWCNGGRSVDGAAVTSVYTRYCNEVLGNQGADTPATNSAQSTSAGDGNGGADQTSFKTTVETITTKIESIITQVTGTITTQVNSERTIVVYSTITTILDDEGIAKLADQNRKEQGQGGRLEKGYQVAIAVGVVALVIIITLLFMNKIRRRWFGYQGPYSDPPQPPMGGIEGTGQQNMGQPQFYSRGK</sequence>
<feature type="transmembrane region" description="Helical" evidence="2">
    <location>
        <begin position="207"/>
        <end position="227"/>
    </location>
</feature>
<gene>
    <name evidence="4" type="ORF">TWF730_011323</name>
</gene>
<proteinExistence type="predicted"/>
<accession>A0AAV9UL55</accession>
<organism evidence="4 5">
    <name type="scientific">Orbilia blumenaviensis</name>
    <dbReference type="NCBI Taxonomy" id="1796055"/>
    <lineage>
        <taxon>Eukaryota</taxon>
        <taxon>Fungi</taxon>
        <taxon>Dikarya</taxon>
        <taxon>Ascomycota</taxon>
        <taxon>Pezizomycotina</taxon>
        <taxon>Orbiliomycetes</taxon>
        <taxon>Orbiliales</taxon>
        <taxon>Orbiliaceae</taxon>
        <taxon>Orbilia</taxon>
    </lineage>
</organism>
<feature type="region of interest" description="Disordered" evidence="1">
    <location>
        <begin position="115"/>
        <end position="138"/>
    </location>
</feature>
<evidence type="ECO:0000313" key="5">
    <source>
        <dbReference type="Proteomes" id="UP001373714"/>
    </source>
</evidence>
<keyword evidence="2" id="KW-1133">Transmembrane helix</keyword>
<evidence type="ECO:0008006" key="6">
    <source>
        <dbReference type="Google" id="ProtNLM"/>
    </source>
</evidence>
<feature type="chain" id="PRO_5043384623" description="Extracellular membrane protein CFEM domain-containing protein" evidence="3">
    <location>
        <begin position="23"/>
        <end position="270"/>
    </location>
</feature>
<keyword evidence="5" id="KW-1185">Reference proteome</keyword>
<feature type="compositionally biased region" description="Polar residues" evidence="1">
    <location>
        <begin position="255"/>
        <end position="270"/>
    </location>
</feature>
<reference evidence="4 5" key="1">
    <citation type="submission" date="2019-10" db="EMBL/GenBank/DDBJ databases">
        <authorList>
            <person name="Palmer J.M."/>
        </authorList>
    </citation>
    <scope>NUCLEOTIDE SEQUENCE [LARGE SCALE GENOMIC DNA]</scope>
    <source>
        <strain evidence="4 5">TWF730</strain>
    </source>
</reference>
<feature type="signal peptide" evidence="3">
    <location>
        <begin position="1"/>
        <end position="22"/>
    </location>
</feature>
<dbReference type="AlphaFoldDB" id="A0AAV9UL55"/>
<dbReference type="EMBL" id="JAVHNS010000009">
    <property type="protein sequence ID" value="KAK6343734.1"/>
    <property type="molecule type" value="Genomic_DNA"/>
</dbReference>
<dbReference type="Proteomes" id="UP001373714">
    <property type="component" value="Unassembled WGS sequence"/>
</dbReference>
<evidence type="ECO:0000256" key="3">
    <source>
        <dbReference type="SAM" id="SignalP"/>
    </source>
</evidence>
<name>A0AAV9UL55_9PEZI</name>
<keyword evidence="3" id="KW-0732">Signal</keyword>